<dbReference type="PANTHER" id="PTHR44858">
    <property type="entry name" value="TETRATRICOPEPTIDE REPEAT PROTEIN 6"/>
    <property type="match status" value="1"/>
</dbReference>
<gene>
    <name evidence="3" type="ORF">EVA_07979</name>
</gene>
<proteinExistence type="predicted"/>
<dbReference type="Gene3D" id="2.40.10.120">
    <property type="match status" value="1"/>
</dbReference>
<evidence type="ECO:0000256" key="2">
    <source>
        <dbReference type="ARBA" id="ARBA00022803"/>
    </source>
</evidence>
<dbReference type="PANTHER" id="PTHR44858:SF1">
    <property type="entry name" value="UDP-N-ACETYLGLUCOSAMINE--PEPTIDE N-ACETYLGLUCOSAMINYLTRANSFERASE SPINDLY-RELATED"/>
    <property type="match status" value="1"/>
</dbReference>
<dbReference type="AlphaFoldDB" id="J9GU10"/>
<protein>
    <submittedName>
        <fullName evidence="3">Tetratricopeptide repeat family protein</fullName>
    </submittedName>
</protein>
<dbReference type="InterPro" id="IPR011990">
    <property type="entry name" value="TPR-like_helical_dom_sf"/>
</dbReference>
<organism evidence="3">
    <name type="scientific">gut metagenome</name>
    <dbReference type="NCBI Taxonomy" id="749906"/>
    <lineage>
        <taxon>unclassified sequences</taxon>
        <taxon>metagenomes</taxon>
        <taxon>organismal metagenomes</taxon>
    </lineage>
</organism>
<dbReference type="PROSITE" id="PS50005">
    <property type="entry name" value="TPR"/>
    <property type="match status" value="2"/>
</dbReference>
<keyword evidence="2" id="KW-0802">TPR repeat</keyword>
<dbReference type="EMBL" id="AMCI01001990">
    <property type="protein sequence ID" value="EJX03895.1"/>
    <property type="molecule type" value="Genomic_DNA"/>
</dbReference>
<dbReference type="InterPro" id="IPR009003">
    <property type="entry name" value="Peptidase_S1_PA"/>
</dbReference>
<dbReference type="GO" id="GO:0046813">
    <property type="term" value="P:receptor-mediated virion attachment to host cell"/>
    <property type="evidence" value="ECO:0007669"/>
    <property type="project" value="TreeGrafter"/>
</dbReference>
<dbReference type="InterPro" id="IPR019734">
    <property type="entry name" value="TPR_rpt"/>
</dbReference>
<dbReference type="InterPro" id="IPR050498">
    <property type="entry name" value="Ycf3"/>
</dbReference>
<sequence length="576" mass="63204">MTMKKILLFLACGLAVEAGYAQANPKWAAKAKKAVFSVVTYNANNQIKSTGNGFYIQADGTALSDYTLFDGAQRAVVINADSKELPVECILGANAIYDVVKLAIPADKKTEALTPATQPAAVGETVYLLPYSTQKDATCQTGKVTKVDTIGHQSYYYTLDLKTTDKTVSCPLMNAQGQVLGLIQKNASEDATESYAIGASFGAALEITALSMNDANLNRIGIRKALPPTEEQALVYLMMAGSQQDHDTYLTTVNDFLRQYPHSAEGYLRRATTHLDFGDEAHFQQAQADAEQALKVTANRPETLFQLAKLIYGYNLGLSQAAANGEAGKKPLGDWNFDRALTYIQEAVQGGDQPLYRQLEGDILFALQKYPEAFAAYEQVNRSEMASAATFYSAAKCKQLIEGTPLTEVVALMDSAVVRFTKPYTSEAAPYFYERAELKAQMGQWREAVGDYNAFYDAIGGRVSATFYLQREQAEVQCKMFQQAIDDISKAVEMEPKDASLWVEKGAVHVRVNQLTEAATALQKAIELDPKAADAYRMLGYCQVQQKKQKEAFANFAKAKELGDKVVDSLIEKYGK</sequence>
<accession>J9GU10</accession>
<dbReference type="SMART" id="SM00028">
    <property type="entry name" value="TPR"/>
    <property type="match status" value="5"/>
</dbReference>
<comment type="caution">
    <text evidence="3">The sequence shown here is derived from an EMBL/GenBank/DDBJ whole genome shotgun (WGS) entry which is preliminary data.</text>
</comment>
<reference evidence="3" key="1">
    <citation type="journal article" date="2012" name="PLoS ONE">
        <title>Gene sets for utilization of primary and secondary nutrition supplies in the distal gut of endangered iberian lynx.</title>
        <authorList>
            <person name="Alcaide M."/>
            <person name="Messina E."/>
            <person name="Richter M."/>
            <person name="Bargiela R."/>
            <person name="Peplies J."/>
            <person name="Huws S.A."/>
            <person name="Newbold C.J."/>
            <person name="Golyshin P.N."/>
            <person name="Simon M.A."/>
            <person name="Lopez G."/>
            <person name="Yakimov M.M."/>
            <person name="Ferrer M."/>
        </authorList>
    </citation>
    <scope>NUCLEOTIDE SEQUENCE</scope>
</reference>
<dbReference type="GO" id="GO:0009279">
    <property type="term" value="C:cell outer membrane"/>
    <property type="evidence" value="ECO:0007669"/>
    <property type="project" value="TreeGrafter"/>
</dbReference>
<dbReference type="Gene3D" id="1.25.40.10">
    <property type="entry name" value="Tetratricopeptide repeat domain"/>
    <property type="match status" value="2"/>
</dbReference>
<evidence type="ECO:0000313" key="3">
    <source>
        <dbReference type="EMBL" id="EJX03895.1"/>
    </source>
</evidence>
<dbReference type="SUPFAM" id="SSF48452">
    <property type="entry name" value="TPR-like"/>
    <property type="match status" value="2"/>
</dbReference>
<dbReference type="Pfam" id="PF13365">
    <property type="entry name" value="Trypsin_2"/>
    <property type="match status" value="1"/>
</dbReference>
<evidence type="ECO:0000256" key="1">
    <source>
        <dbReference type="ARBA" id="ARBA00022737"/>
    </source>
</evidence>
<dbReference type="Pfam" id="PF13432">
    <property type="entry name" value="TPR_16"/>
    <property type="match status" value="1"/>
</dbReference>
<dbReference type="SUPFAM" id="SSF50494">
    <property type="entry name" value="Trypsin-like serine proteases"/>
    <property type="match status" value="1"/>
</dbReference>
<name>J9GU10_9ZZZZ</name>
<keyword evidence="1" id="KW-0677">Repeat</keyword>